<name>A0A0F9K911_9ZZZZ</name>
<sequence length="66" mass="7460">MKIISKGVTIQVQIVSLEALRILIWTGRDVLQQEMDKENCTELGEAAIKDAHRLIVEIDDLRENVG</sequence>
<evidence type="ECO:0000313" key="1">
    <source>
        <dbReference type="EMBL" id="KKM78679.1"/>
    </source>
</evidence>
<proteinExistence type="predicted"/>
<comment type="caution">
    <text evidence="1">The sequence shown here is derived from an EMBL/GenBank/DDBJ whole genome shotgun (WGS) entry which is preliminary data.</text>
</comment>
<dbReference type="EMBL" id="LAZR01008451">
    <property type="protein sequence ID" value="KKM78679.1"/>
    <property type="molecule type" value="Genomic_DNA"/>
</dbReference>
<dbReference type="AlphaFoldDB" id="A0A0F9K911"/>
<gene>
    <name evidence="1" type="ORF">LCGC14_1357590</name>
</gene>
<accession>A0A0F9K911</accession>
<reference evidence="1" key="1">
    <citation type="journal article" date="2015" name="Nature">
        <title>Complex archaea that bridge the gap between prokaryotes and eukaryotes.</title>
        <authorList>
            <person name="Spang A."/>
            <person name="Saw J.H."/>
            <person name="Jorgensen S.L."/>
            <person name="Zaremba-Niedzwiedzka K."/>
            <person name="Martijn J."/>
            <person name="Lind A.E."/>
            <person name="van Eijk R."/>
            <person name="Schleper C."/>
            <person name="Guy L."/>
            <person name="Ettema T.J."/>
        </authorList>
    </citation>
    <scope>NUCLEOTIDE SEQUENCE</scope>
</reference>
<organism evidence="1">
    <name type="scientific">marine sediment metagenome</name>
    <dbReference type="NCBI Taxonomy" id="412755"/>
    <lineage>
        <taxon>unclassified sequences</taxon>
        <taxon>metagenomes</taxon>
        <taxon>ecological metagenomes</taxon>
    </lineage>
</organism>
<protein>
    <submittedName>
        <fullName evidence="1">Uncharacterized protein</fullName>
    </submittedName>
</protein>